<feature type="transmembrane region" description="Helical" evidence="1">
    <location>
        <begin position="156"/>
        <end position="178"/>
    </location>
</feature>
<dbReference type="AlphaFoldDB" id="A0A926E4H4"/>
<accession>A0A926E4H4</accession>
<feature type="transmembrane region" description="Helical" evidence="1">
    <location>
        <begin position="12"/>
        <end position="35"/>
    </location>
</feature>
<keyword evidence="3" id="KW-1185">Reference proteome</keyword>
<gene>
    <name evidence="2" type="ORF">H8710_12710</name>
</gene>
<evidence type="ECO:0000313" key="3">
    <source>
        <dbReference type="Proteomes" id="UP000610760"/>
    </source>
</evidence>
<name>A0A926E4H4_9FIRM</name>
<keyword evidence="1" id="KW-0812">Transmembrane</keyword>
<dbReference type="EMBL" id="JACRSV010000006">
    <property type="protein sequence ID" value="MBC8560922.1"/>
    <property type="molecule type" value="Genomic_DNA"/>
</dbReference>
<dbReference type="RefSeq" id="WP_249296221.1">
    <property type="nucleotide sequence ID" value="NZ_JACRSV010000006.1"/>
</dbReference>
<evidence type="ECO:0000256" key="1">
    <source>
        <dbReference type="SAM" id="Phobius"/>
    </source>
</evidence>
<proteinExistence type="predicted"/>
<dbReference type="Proteomes" id="UP000610760">
    <property type="component" value="Unassembled WGS sequence"/>
</dbReference>
<organism evidence="2 3">
    <name type="scientific">Fumia xinanensis</name>
    <dbReference type="NCBI Taxonomy" id="2763659"/>
    <lineage>
        <taxon>Bacteria</taxon>
        <taxon>Bacillati</taxon>
        <taxon>Bacillota</taxon>
        <taxon>Clostridia</taxon>
        <taxon>Eubacteriales</taxon>
        <taxon>Oscillospiraceae</taxon>
        <taxon>Fumia</taxon>
    </lineage>
</organism>
<keyword evidence="1" id="KW-0472">Membrane</keyword>
<protein>
    <submittedName>
        <fullName evidence="2">S24 family peptidase</fullName>
    </submittedName>
</protein>
<keyword evidence="1" id="KW-1133">Transmembrane helix</keyword>
<comment type="caution">
    <text evidence="2">The sequence shown here is derived from an EMBL/GenBank/DDBJ whole genome shotgun (WGS) entry which is preliminary data.</text>
</comment>
<evidence type="ECO:0000313" key="2">
    <source>
        <dbReference type="EMBL" id="MBC8560922.1"/>
    </source>
</evidence>
<reference evidence="2" key="1">
    <citation type="submission" date="2020-08" db="EMBL/GenBank/DDBJ databases">
        <title>Genome public.</title>
        <authorList>
            <person name="Liu C."/>
            <person name="Sun Q."/>
        </authorList>
    </citation>
    <scope>NUCLEOTIDE SEQUENCE</scope>
    <source>
        <strain evidence="2">NSJ-33</strain>
    </source>
</reference>
<sequence>MDKQMSQGTKNIITVVCSFIILCSIIGLILLGIGVKNADRTGTFNLFGRSYHLMQSGDMAPSINNKDMIIVKHDPPTSFAQGDLVAFYQEKDGVDHLLVRRLLQVNGVEYVVADEAGTQVILSAEDTRFLGTVQSKSAVLGKAVLFLQSEDGKPIFLWWSFGILFFVVGLSILLHVILKNRRPQEPPHEDDEVETPAYGTLTKDFVFDDIDFDYDSDQ</sequence>